<sequence>MTTRDSSLYGIPKPTKKLTGKEISSSTTLAFTTQLSSLIASSSKTSAPIAGRARPKKEDIFASHNRNTKKRALKDLEDESAAFAQKHSTKSEALDTATWHRSKRKMEEKARLYAAMKRGDVEDADERHMVDFDRKWAEREAAAQNSDRDTSDDDDDDDASSDAAEELVEYLDEFGRTRRGTKAEAAREERRRKNLAADEPDRFTARPAAPSNLIYGDAVQAAAFNPDEPIAAQMASLAAKRDREATPPEATHFDASKEVRTKGVGFFPFSADAATRAKEMEALERERAETERGRRERERRREERRGMVEERRRVIGEKRGRLQADRFLDSLGGELQLRSGDAEADEGGG</sequence>
<organism evidence="3 4">
    <name type="scientific">Cryomyces minteri</name>
    <dbReference type="NCBI Taxonomy" id="331657"/>
    <lineage>
        <taxon>Eukaryota</taxon>
        <taxon>Fungi</taxon>
        <taxon>Dikarya</taxon>
        <taxon>Ascomycota</taxon>
        <taxon>Pezizomycotina</taxon>
        <taxon>Dothideomycetes</taxon>
        <taxon>Dothideomycetes incertae sedis</taxon>
        <taxon>Cryomyces</taxon>
    </lineage>
</organism>
<dbReference type="Proteomes" id="UP000308768">
    <property type="component" value="Unassembled WGS sequence"/>
</dbReference>
<reference evidence="3 4" key="1">
    <citation type="submission" date="2017-03" db="EMBL/GenBank/DDBJ databases">
        <title>Genomes of endolithic fungi from Antarctica.</title>
        <authorList>
            <person name="Coleine C."/>
            <person name="Masonjones S."/>
            <person name="Stajich J.E."/>
        </authorList>
    </citation>
    <scope>NUCLEOTIDE SEQUENCE [LARGE SCALE GENOMIC DNA]</scope>
    <source>
        <strain evidence="3 4">CCFEE 5187</strain>
    </source>
</reference>
<feature type="region of interest" description="Disordered" evidence="2">
    <location>
        <begin position="135"/>
        <end position="208"/>
    </location>
</feature>
<evidence type="ECO:0000256" key="2">
    <source>
        <dbReference type="SAM" id="MobiDB-lite"/>
    </source>
</evidence>
<dbReference type="OrthoDB" id="333551at2759"/>
<feature type="region of interest" description="Disordered" evidence="2">
    <location>
        <begin position="42"/>
        <end position="107"/>
    </location>
</feature>
<dbReference type="AlphaFoldDB" id="A0A4U0WN94"/>
<dbReference type="PANTHER" id="PTHR15885:SF1">
    <property type="entry name" value="COILED-COIL DOMAIN-CONTAINING PROTEIN 174"/>
    <property type="match status" value="1"/>
</dbReference>
<feature type="compositionally biased region" description="Basic and acidic residues" evidence="2">
    <location>
        <begin position="281"/>
        <end position="328"/>
    </location>
</feature>
<dbReference type="Pfam" id="PF13300">
    <property type="entry name" value="DUF4078"/>
    <property type="match status" value="1"/>
</dbReference>
<comment type="caution">
    <text evidence="3">The sequence shown here is derived from an EMBL/GenBank/DDBJ whole genome shotgun (WGS) entry which is preliminary data.</text>
</comment>
<protein>
    <submittedName>
        <fullName evidence="3">Uncharacterized protein</fullName>
    </submittedName>
</protein>
<dbReference type="PANTHER" id="PTHR15885">
    <property type="entry name" value="COILED-COIL DOMAIN-CONTAINING PROTEIN 174"/>
    <property type="match status" value="1"/>
</dbReference>
<dbReference type="STRING" id="331657.A0A4U0WN94"/>
<evidence type="ECO:0000256" key="1">
    <source>
        <dbReference type="ARBA" id="ARBA00023054"/>
    </source>
</evidence>
<proteinExistence type="predicted"/>
<feature type="region of interest" description="Disordered" evidence="2">
    <location>
        <begin position="281"/>
        <end position="349"/>
    </location>
</feature>
<name>A0A4U0WN94_9PEZI</name>
<gene>
    <name evidence="3" type="ORF">B0A49_07366</name>
</gene>
<accession>A0A4U0WN94</accession>
<keyword evidence="4" id="KW-1185">Reference proteome</keyword>
<evidence type="ECO:0000313" key="4">
    <source>
        <dbReference type="Proteomes" id="UP000308768"/>
    </source>
</evidence>
<feature type="compositionally biased region" description="Basic and acidic residues" evidence="2">
    <location>
        <begin position="173"/>
        <end position="204"/>
    </location>
</feature>
<dbReference type="InterPro" id="IPR025066">
    <property type="entry name" value="CCDC174-like"/>
</dbReference>
<dbReference type="GO" id="GO:0005634">
    <property type="term" value="C:nucleus"/>
    <property type="evidence" value="ECO:0007669"/>
    <property type="project" value="TreeGrafter"/>
</dbReference>
<feature type="compositionally biased region" description="Basic and acidic residues" evidence="2">
    <location>
        <begin position="135"/>
        <end position="149"/>
    </location>
</feature>
<feature type="compositionally biased region" description="Acidic residues" evidence="2">
    <location>
        <begin position="150"/>
        <end position="172"/>
    </location>
</feature>
<keyword evidence="1" id="KW-0175">Coiled coil</keyword>
<evidence type="ECO:0000313" key="3">
    <source>
        <dbReference type="EMBL" id="TKA64327.1"/>
    </source>
</evidence>
<dbReference type="EMBL" id="NAJN01001281">
    <property type="protein sequence ID" value="TKA64327.1"/>
    <property type="molecule type" value="Genomic_DNA"/>
</dbReference>